<keyword evidence="1" id="KW-1133">Transmembrane helix</keyword>
<dbReference type="Gene3D" id="2.60.40.10">
    <property type="entry name" value="Immunoglobulins"/>
    <property type="match status" value="5"/>
</dbReference>
<organism evidence="4 5">
    <name type="scientific">Petromyzon marinus</name>
    <name type="common">Sea lamprey</name>
    <dbReference type="NCBI Taxonomy" id="7757"/>
    <lineage>
        <taxon>Eukaryota</taxon>
        <taxon>Metazoa</taxon>
        <taxon>Chordata</taxon>
        <taxon>Craniata</taxon>
        <taxon>Vertebrata</taxon>
        <taxon>Cyclostomata</taxon>
        <taxon>Hyperoartia</taxon>
        <taxon>Petromyzontiformes</taxon>
        <taxon>Petromyzontidae</taxon>
        <taxon>Petromyzon</taxon>
    </lineage>
</organism>
<keyword evidence="1" id="KW-0812">Transmembrane</keyword>
<feature type="domain" description="Ig-like" evidence="3">
    <location>
        <begin position="454"/>
        <end position="494"/>
    </location>
</feature>
<dbReference type="PANTHER" id="PTHR46484:SF1">
    <property type="entry name" value="SCHWANN CELL MYELIN PROTEIN-RELATED"/>
    <property type="match status" value="1"/>
</dbReference>
<sequence length="609" mass="67933">MHSKIQDLAVRSWIIVSCFFISLHSSQAESEWGVTYGQEVIASPGSSVILPCTFKYPEKGKLISGPVWMKDSDYSISNIVYSTKADEIVEEYRGRTSLVGDLDANNCSLKIIHAEKSDGRKYFFRFMTHDSYTGIAGIELKVQDESEWGVMYGQEVKTWPGGSAILPCSFKYIDEGKRVTWAGWMKNKNFPYDTIVYSTSGEVMQEYSGRTSLVGDLYARDCSLKIINTSKDDGSRYFFRFTTKSHWTGNVGIQLTVHDAYSPRNTKIDFQPDRVKRGMNVIVKCVTDSWPPAHDYKWSKQMPSGDIKPLEIFGEKTELQQVQVGDAGDYQCQSTNVEGSGSATRTLLVYSVPNGVQAQQDVPALVIGQPASLSCSVANVYPRGSINISWCKDLVTEVTTVEMALPDGTFNITSRFNLMPSVNHDGKKCFCSVQGDFLQSTLEDSIVLKVKTVPDSVLAQQNVPVLMIGQPATLSCSVASVYPRDLINITWCKDVITGEDHENKTELPDGTFHVTSTFNFTPSADHYGKMCGCVVHGINLPSLLQGVIVLQFESTLEWKYIIYGTACFLALMFVLVFIILKKRNARTSTRNEEAEDNIYWDVVFQGSKT</sequence>
<evidence type="ECO:0000313" key="5">
    <source>
        <dbReference type="RefSeq" id="XP_032818973.1"/>
    </source>
</evidence>
<dbReference type="InterPro" id="IPR013783">
    <property type="entry name" value="Ig-like_fold"/>
</dbReference>
<keyword evidence="1" id="KW-0472">Membrane</keyword>
<feature type="domain" description="Ig-like" evidence="3">
    <location>
        <begin position="263"/>
        <end position="348"/>
    </location>
</feature>
<keyword evidence="2" id="KW-0732">Signal</keyword>
<keyword evidence="4" id="KW-1185">Reference proteome</keyword>
<dbReference type="RefSeq" id="XP_032818973.1">
    <property type="nucleotide sequence ID" value="XM_032963082.1"/>
</dbReference>
<dbReference type="CDD" id="cd00098">
    <property type="entry name" value="IgC1"/>
    <property type="match status" value="1"/>
</dbReference>
<feature type="chain" id="PRO_5044709356" evidence="2">
    <location>
        <begin position="29"/>
        <end position="609"/>
    </location>
</feature>
<name>A0AAJ7TLW3_PETMA</name>
<dbReference type="SMART" id="SM00409">
    <property type="entry name" value="IG"/>
    <property type="match status" value="3"/>
</dbReference>
<protein>
    <submittedName>
        <fullName evidence="5 6">Hemicentin-2-like isoform X1</fullName>
    </submittedName>
</protein>
<dbReference type="AlphaFoldDB" id="A0AAJ7TLW3"/>
<dbReference type="InterPro" id="IPR013106">
    <property type="entry name" value="Ig_V-set"/>
</dbReference>
<dbReference type="PROSITE" id="PS50835">
    <property type="entry name" value="IG_LIKE"/>
    <property type="match status" value="3"/>
</dbReference>
<dbReference type="InterPro" id="IPR007110">
    <property type="entry name" value="Ig-like_dom"/>
</dbReference>
<feature type="domain" description="Ig-like" evidence="3">
    <location>
        <begin position="353"/>
        <end position="443"/>
    </location>
</feature>
<dbReference type="InterPro" id="IPR036179">
    <property type="entry name" value="Ig-like_dom_sf"/>
</dbReference>
<dbReference type="Pfam" id="PF07686">
    <property type="entry name" value="V-set"/>
    <property type="match status" value="1"/>
</dbReference>
<dbReference type="Pfam" id="PF24518">
    <property type="entry name" value="Ig_CD22"/>
    <property type="match status" value="1"/>
</dbReference>
<dbReference type="InterPro" id="IPR003597">
    <property type="entry name" value="Ig_C1-set"/>
</dbReference>
<dbReference type="Pfam" id="PF07654">
    <property type="entry name" value="C1-set"/>
    <property type="match status" value="2"/>
</dbReference>
<dbReference type="InterPro" id="IPR056386">
    <property type="entry name" value="Ig_CD22"/>
</dbReference>
<evidence type="ECO:0000256" key="1">
    <source>
        <dbReference type="SAM" id="Phobius"/>
    </source>
</evidence>
<evidence type="ECO:0000313" key="6">
    <source>
        <dbReference type="RefSeq" id="XP_032818974.1"/>
    </source>
</evidence>
<evidence type="ECO:0000259" key="3">
    <source>
        <dbReference type="PROSITE" id="PS50835"/>
    </source>
</evidence>
<dbReference type="PANTHER" id="PTHR46484">
    <property type="entry name" value="SI:CH211-171H4.5-RELATED"/>
    <property type="match status" value="1"/>
</dbReference>
<dbReference type="KEGG" id="pmrn:116947396"/>
<dbReference type="Proteomes" id="UP001318040">
    <property type="component" value="Chromosome 29"/>
</dbReference>
<dbReference type="InterPro" id="IPR003599">
    <property type="entry name" value="Ig_sub"/>
</dbReference>
<reference evidence="5 6" key="1">
    <citation type="submission" date="2025-04" db="UniProtKB">
        <authorList>
            <consortium name="RefSeq"/>
        </authorList>
    </citation>
    <scope>IDENTIFICATION</scope>
    <source>
        <tissue evidence="5 6">Sperm</tissue>
    </source>
</reference>
<dbReference type="SUPFAM" id="SSF48726">
    <property type="entry name" value="Immunoglobulin"/>
    <property type="match status" value="5"/>
</dbReference>
<accession>A0AAJ7TLW3</accession>
<evidence type="ECO:0000313" key="4">
    <source>
        <dbReference type="Proteomes" id="UP001318040"/>
    </source>
</evidence>
<proteinExistence type="predicted"/>
<dbReference type="GeneID" id="116947396"/>
<feature type="signal peptide" evidence="2">
    <location>
        <begin position="1"/>
        <end position="28"/>
    </location>
</feature>
<feature type="transmembrane region" description="Helical" evidence="1">
    <location>
        <begin position="560"/>
        <end position="580"/>
    </location>
</feature>
<dbReference type="RefSeq" id="XP_032818974.1">
    <property type="nucleotide sequence ID" value="XM_032963083.1"/>
</dbReference>
<gene>
    <name evidence="5 6" type="primary">LOC116947396</name>
</gene>
<evidence type="ECO:0000256" key="2">
    <source>
        <dbReference type="SAM" id="SignalP"/>
    </source>
</evidence>